<feature type="chain" id="PRO_5008594252" evidence="1">
    <location>
        <begin position="21"/>
        <end position="175"/>
    </location>
</feature>
<gene>
    <name evidence="2" type="ORF">M975_1711</name>
</gene>
<evidence type="ECO:0000313" key="2">
    <source>
        <dbReference type="EMBL" id="OAT31821.1"/>
    </source>
</evidence>
<keyword evidence="1" id="KW-0732">Signal</keyword>
<dbReference type="OrthoDB" id="8527419at2"/>
<dbReference type="Proteomes" id="UP000078410">
    <property type="component" value="Unassembled WGS sequence"/>
</dbReference>
<organism evidence="2 3">
    <name type="scientific">Buttiauxella brennerae ATCC 51605</name>
    <dbReference type="NCBI Taxonomy" id="1354251"/>
    <lineage>
        <taxon>Bacteria</taxon>
        <taxon>Pseudomonadati</taxon>
        <taxon>Pseudomonadota</taxon>
        <taxon>Gammaproteobacteria</taxon>
        <taxon>Enterobacterales</taxon>
        <taxon>Enterobacteriaceae</taxon>
        <taxon>Buttiauxella</taxon>
    </lineage>
</organism>
<dbReference type="EMBL" id="LXER01000017">
    <property type="protein sequence ID" value="OAT31821.1"/>
    <property type="molecule type" value="Genomic_DNA"/>
</dbReference>
<evidence type="ECO:0000256" key="1">
    <source>
        <dbReference type="SAM" id="SignalP"/>
    </source>
</evidence>
<name>A0A1B7IQ07_9ENTR</name>
<dbReference type="RefSeq" id="WP_064558803.1">
    <property type="nucleotide sequence ID" value="NZ_LXER01000017.1"/>
</dbReference>
<protein>
    <submittedName>
        <fullName evidence="2">Putative periplasmic protein</fullName>
    </submittedName>
</protein>
<evidence type="ECO:0000313" key="3">
    <source>
        <dbReference type="Proteomes" id="UP000078410"/>
    </source>
</evidence>
<comment type="caution">
    <text evidence="2">The sequence shown here is derived from an EMBL/GenBank/DDBJ whole genome shotgun (WGS) entry which is preliminary data.</text>
</comment>
<proteinExistence type="predicted"/>
<keyword evidence="3" id="KW-1185">Reference proteome</keyword>
<sequence length="175" mass="19892">MKTSLLLLLWLTVFTPVAHAADWLNWHKVGSATLTWGPFTVYTSQLLTPSGLYDGPMQNQALIITYQRDISRKELVEATRDQWQAQGVLAREPQSNTWIRTLLSLWPDVSNGTQLAFVLNDKQGQFWYRASTSQKTFTPLGPRQSEAFSVHFLGIWLDPRTQYPALRQQLIGGGE</sequence>
<dbReference type="PATRIC" id="fig|1354251.4.peg.1769"/>
<dbReference type="AlphaFoldDB" id="A0A1B7IQ07"/>
<feature type="signal peptide" evidence="1">
    <location>
        <begin position="1"/>
        <end position="20"/>
    </location>
</feature>
<accession>A0A1B7IQ07</accession>
<reference evidence="2 3" key="1">
    <citation type="submission" date="2016-04" db="EMBL/GenBank/DDBJ databases">
        <title>ATOL: Assembling a taxonomically balanced genome-scale reconstruction of the evolutionary history of the Enterobacteriaceae.</title>
        <authorList>
            <person name="Plunkett G.III."/>
            <person name="Neeno-Eckwall E.C."/>
            <person name="Glasner J.D."/>
            <person name="Perna N.T."/>
        </authorList>
    </citation>
    <scope>NUCLEOTIDE SEQUENCE [LARGE SCALE GENOMIC DNA]</scope>
    <source>
        <strain evidence="2 3">ATCC 51605</strain>
    </source>
</reference>